<comment type="subcellular location">
    <subcellularLocation>
        <location evidence="1">Cell membrane</location>
        <topology evidence="1">Multi-pass membrane protein</topology>
    </subcellularLocation>
</comment>
<evidence type="ECO:0000313" key="9">
    <source>
        <dbReference type="Proteomes" id="UP000664357"/>
    </source>
</evidence>
<dbReference type="InterPro" id="IPR050367">
    <property type="entry name" value="APC_superfamily"/>
</dbReference>
<evidence type="ECO:0000256" key="4">
    <source>
        <dbReference type="ARBA" id="ARBA00022692"/>
    </source>
</evidence>
<dbReference type="Pfam" id="PF13520">
    <property type="entry name" value="AA_permease_2"/>
    <property type="match status" value="1"/>
</dbReference>
<dbReference type="PIRSF" id="PIRSF006060">
    <property type="entry name" value="AA_transporter"/>
    <property type="match status" value="1"/>
</dbReference>
<evidence type="ECO:0000256" key="6">
    <source>
        <dbReference type="ARBA" id="ARBA00023136"/>
    </source>
</evidence>
<dbReference type="Proteomes" id="UP000664357">
    <property type="component" value="Unassembled WGS sequence"/>
</dbReference>
<protein>
    <submittedName>
        <fullName evidence="8">Glutamate:GABA antiporter</fullName>
    </submittedName>
</protein>
<dbReference type="PANTHER" id="PTHR42770:SF15">
    <property type="entry name" value="GLUTAMATE_GAMMA-AMINOBUTYRATE ANTIPORTER-RELATED"/>
    <property type="match status" value="1"/>
</dbReference>
<feature type="transmembrane region" description="Helical" evidence="7">
    <location>
        <begin position="12"/>
        <end position="32"/>
    </location>
</feature>
<reference evidence="8 9" key="1">
    <citation type="submission" date="2021-03" db="EMBL/GenBank/DDBJ databases">
        <authorList>
            <person name="Gilmore M.S."/>
            <person name="Schwartzman J."/>
            <person name="Van Tyne D."/>
            <person name="Martin M."/>
            <person name="Earl A.M."/>
            <person name="Manson A.L."/>
            <person name="Straub T."/>
            <person name="Salamzade R."/>
            <person name="Saavedra J."/>
            <person name="Lebreton F."/>
            <person name="Prichula J."/>
            <person name="Schaufler K."/>
            <person name="Gaca A."/>
            <person name="Sgardioli B."/>
            <person name="Wagenaar J."/>
            <person name="Strong T."/>
        </authorList>
    </citation>
    <scope>NUCLEOTIDE SEQUENCE [LARGE SCALE GENOMIC DNA]</scope>
    <source>
        <strain evidence="8 9">665A</strain>
    </source>
</reference>
<proteinExistence type="predicted"/>
<feature type="transmembrane region" description="Helical" evidence="7">
    <location>
        <begin position="397"/>
        <end position="417"/>
    </location>
</feature>
<keyword evidence="5 7" id="KW-1133">Transmembrane helix</keyword>
<feature type="transmembrane region" description="Helical" evidence="7">
    <location>
        <begin position="350"/>
        <end position="377"/>
    </location>
</feature>
<keyword evidence="9" id="KW-1185">Reference proteome</keyword>
<reference evidence="8 9" key="2">
    <citation type="submission" date="2024-02" db="EMBL/GenBank/DDBJ databases">
        <title>The Genome Sequence of Enterococcus sp. DIV0159.</title>
        <authorList>
            <person name="Earl A."/>
            <person name="Manson A."/>
            <person name="Gilmore M."/>
            <person name="Sanders J."/>
            <person name="Shea T."/>
            <person name="Howe W."/>
            <person name="Livny J."/>
            <person name="Cuomo C."/>
            <person name="Neafsey D."/>
            <person name="Birren B."/>
        </authorList>
    </citation>
    <scope>NUCLEOTIDE SEQUENCE [LARGE SCALE GENOMIC DNA]</scope>
    <source>
        <strain evidence="8 9">665A</strain>
    </source>
</reference>
<feature type="transmembrane region" description="Helical" evidence="7">
    <location>
        <begin position="222"/>
        <end position="245"/>
    </location>
</feature>
<name>A0ABV0EIT6_9ENTE</name>
<feature type="transmembrane region" description="Helical" evidence="7">
    <location>
        <begin position="423"/>
        <end position="443"/>
    </location>
</feature>
<keyword evidence="4 7" id="KW-0812">Transmembrane</keyword>
<gene>
    <name evidence="8" type="ORF">JZO67_000451</name>
</gene>
<feature type="transmembrane region" description="Helical" evidence="7">
    <location>
        <begin position="38"/>
        <end position="58"/>
    </location>
</feature>
<dbReference type="RefSeq" id="WP_207705223.1">
    <property type="nucleotide sequence ID" value="NZ_JAFREL020000001.1"/>
</dbReference>
<keyword evidence="3" id="KW-1003">Cell membrane</keyword>
<accession>A0ABV0EIT6</accession>
<dbReference type="EMBL" id="JAFREL020000001">
    <property type="protein sequence ID" value="MEO1768540.1"/>
    <property type="molecule type" value="Genomic_DNA"/>
</dbReference>
<evidence type="ECO:0000256" key="3">
    <source>
        <dbReference type="ARBA" id="ARBA00022475"/>
    </source>
</evidence>
<feature type="transmembrane region" description="Helical" evidence="7">
    <location>
        <begin position="114"/>
        <end position="135"/>
    </location>
</feature>
<keyword evidence="2" id="KW-0813">Transport</keyword>
<evidence type="ECO:0000313" key="8">
    <source>
        <dbReference type="EMBL" id="MEO1768540.1"/>
    </source>
</evidence>
<sequence>MEEKKVSLVKSILFTICSVLVLDSFVASSAIGVSSITIWLITTVLFFLPYGLVTAELGSNYPGDGGIYLWIKRSFGDKIGVLNGWFYWVNVAFWMPAVFVAFSSWFSYAFMPKASPFFLAGLALVMCWLIVYIGIRGVDLSVTVTNIAAIFKVAVLLIFGFMGIVYALQHGTANDFSAASFIPTPGNTVRYISVIIYNLLGFELIGSIGNQIANPGKTIPKMTVVAGVIISALYIFGTYGVLVAIPANQIDTVDGFYYALLELCKVFGSFQMPVFYVIILVSMSTLISNMVSWTLGANEVFIAAKLDQRNRFLKHRNKKYGTPDGLYYFMGIVATFLIIVNYATTGDANAIFWTIFSFSVIILMIPYLFMFPAAIILRKKDATMQRIYQVPGGMTGLVICSVLGEACLILSMVLMFVTAESSFVIGTYVVGTIITLLLGIWLYHSKGQVSNDESPHLPDETR</sequence>
<dbReference type="InterPro" id="IPR002293">
    <property type="entry name" value="AA/rel_permease1"/>
</dbReference>
<feature type="transmembrane region" description="Helical" evidence="7">
    <location>
        <begin position="79"/>
        <end position="102"/>
    </location>
</feature>
<feature type="transmembrane region" description="Helical" evidence="7">
    <location>
        <begin position="188"/>
        <end position="210"/>
    </location>
</feature>
<feature type="transmembrane region" description="Helical" evidence="7">
    <location>
        <begin position="147"/>
        <end position="168"/>
    </location>
</feature>
<dbReference type="Gene3D" id="1.20.1740.10">
    <property type="entry name" value="Amino acid/polyamine transporter I"/>
    <property type="match status" value="1"/>
</dbReference>
<feature type="transmembrane region" description="Helical" evidence="7">
    <location>
        <begin position="275"/>
        <end position="304"/>
    </location>
</feature>
<evidence type="ECO:0000256" key="5">
    <source>
        <dbReference type="ARBA" id="ARBA00022989"/>
    </source>
</evidence>
<keyword evidence="6 7" id="KW-0472">Membrane</keyword>
<evidence type="ECO:0000256" key="2">
    <source>
        <dbReference type="ARBA" id="ARBA00022448"/>
    </source>
</evidence>
<evidence type="ECO:0000256" key="7">
    <source>
        <dbReference type="SAM" id="Phobius"/>
    </source>
</evidence>
<evidence type="ECO:0000256" key="1">
    <source>
        <dbReference type="ARBA" id="ARBA00004651"/>
    </source>
</evidence>
<organism evidence="8 9">
    <name type="scientific">Candidatus Enterococcus ferrettii</name>
    <dbReference type="NCBI Taxonomy" id="2815324"/>
    <lineage>
        <taxon>Bacteria</taxon>
        <taxon>Bacillati</taxon>
        <taxon>Bacillota</taxon>
        <taxon>Bacilli</taxon>
        <taxon>Lactobacillales</taxon>
        <taxon>Enterococcaceae</taxon>
        <taxon>Enterococcus</taxon>
    </lineage>
</organism>
<comment type="caution">
    <text evidence="8">The sequence shown here is derived from an EMBL/GenBank/DDBJ whole genome shotgun (WGS) entry which is preliminary data.</text>
</comment>
<feature type="transmembrane region" description="Helical" evidence="7">
    <location>
        <begin position="325"/>
        <end position="344"/>
    </location>
</feature>
<dbReference type="PANTHER" id="PTHR42770">
    <property type="entry name" value="AMINO ACID TRANSPORTER-RELATED"/>
    <property type="match status" value="1"/>
</dbReference>